<feature type="region of interest" description="Disordered" evidence="1">
    <location>
        <begin position="1258"/>
        <end position="1316"/>
    </location>
</feature>
<feature type="compositionally biased region" description="Low complexity" evidence="1">
    <location>
        <begin position="17"/>
        <end position="30"/>
    </location>
</feature>
<gene>
    <name evidence="3" type="ORF">TCM_024459</name>
</gene>
<dbReference type="Proteomes" id="UP000026915">
    <property type="component" value="Chromosome 5"/>
</dbReference>
<feature type="compositionally biased region" description="Basic residues" evidence="1">
    <location>
        <begin position="129"/>
        <end position="142"/>
    </location>
</feature>
<feature type="compositionally biased region" description="Low complexity" evidence="1">
    <location>
        <begin position="211"/>
        <end position="222"/>
    </location>
</feature>
<dbReference type="InParanoid" id="A0A061EWN7"/>
<accession>A0A061EWN7</accession>
<feature type="compositionally biased region" description="Polar residues" evidence="1">
    <location>
        <begin position="111"/>
        <end position="120"/>
    </location>
</feature>
<dbReference type="Pfam" id="PF07839">
    <property type="entry name" value="CaM_binding"/>
    <property type="match status" value="2"/>
</dbReference>
<evidence type="ECO:0000313" key="4">
    <source>
        <dbReference type="Proteomes" id="UP000026915"/>
    </source>
</evidence>
<dbReference type="SMART" id="SM01054">
    <property type="entry name" value="CaM_binding"/>
    <property type="match status" value="2"/>
</dbReference>
<feature type="region of interest" description="Disordered" evidence="1">
    <location>
        <begin position="348"/>
        <end position="387"/>
    </location>
</feature>
<dbReference type="InterPro" id="IPR012417">
    <property type="entry name" value="CaM-bd_dom_pln"/>
</dbReference>
<feature type="compositionally biased region" description="Basic and acidic residues" evidence="1">
    <location>
        <begin position="223"/>
        <end position="235"/>
    </location>
</feature>
<feature type="domain" description="Calmodulin-binding" evidence="2">
    <location>
        <begin position="1296"/>
        <end position="1410"/>
    </location>
</feature>
<dbReference type="InterPro" id="IPR044681">
    <property type="entry name" value="PICBP-like"/>
</dbReference>
<feature type="compositionally biased region" description="Basic residues" evidence="1">
    <location>
        <begin position="348"/>
        <end position="375"/>
    </location>
</feature>
<feature type="compositionally biased region" description="Polar residues" evidence="1">
    <location>
        <begin position="65"/>
        <end position="87"/>
    </location>
</feature>
<protein>
    <recommendedName>
        <fullName evidence="2">Calmodulin-binding domain-containing protein</fullName>
    </recommendedName>
</protein>
<dbReference type="HOGENOM" id="CLU_008782_0_0_1"/>
<dbReference type="STRING" id="3641.A0A061EWN7"/>
<feature type="compositionally biased region" description="Polar residues" evidence="1">
    <location>
        <begin position="157"/>
        <end position="168"/>
    </location>
</feature>
<feature type="region of interest" description="Disordered" evidence="1">
    <location>
        <begin position="1"/>
        <end position="242"/>
    </location>
</feature>
<keyword evidence="4" id="KW-1185">Reference proteome</keyword>
<dbReference type="EMBL" id="CM001883">
    <property type="protein sequence ID" value="EOY09078.1"/>
    <property type="molecule type" value="Genomic_DNA"/>
</dbReference>
<feature type="domain" description="Calmodulin-binding" evidence="2">
    <location>
        <begin position="766"/>
        <end position="880"/>
    </location>
</feature>
<reference evidence="3 4" key="1">
    <citation type="journal article" date="2013" name="Genome Biol.">
        <title>The genome sequence of the most widely cultivated cacao type and its use to identify candidate genes regulating pod color.</title>
        <authorList>
            <person name="Motamayor J.C."/>
            <person name="Mockaitis K."/>
            <person name="Schmutz J."/>
            <person name="Haiminen N."/>
            <person name="Iii D.L."/>
            <person name="Cornejo O."/>
            <person name="Findley S.D."/>
            <person name="Zheng P."/>
            <person name="Utro F."/>
            <person name="Royaert S."/>
            <person name="Saski C."/>
            <person name="Jenkins J."/>
            <person name="Podicheti R."/>
            <person name="Zhao M."/>
            <person name="Scheffler B.E."/>
            <person name="Stack J.C."/>
            <person name="Feltus F.A."/>
            <person name="Mustiga G.M."/>
            <person name="Amores F."/>
            <person name="Phillips W."/>
            <person name="Marelli J.P."/>
            <person name="May G.D."/>
            <person name="Shapiro H."/>
            <person name="Ma J."/>
            <person name="Bustamante C.D."/>
            <person name="Schnell R.J."/>
            <person name="Main D."/>
            <person name="Gilbert D."/>
            <person name="Parida L."/>
            <person name="Kuhn D.N."/>
        </authorList>
    </citation>
    <scope>NUCLEOTIDE SEQUENCE [LARGE SCALE GENOMIC DNA]</scope>
    <source>
        <strain evidence="4">cv. Matina 1-6</strain>
    </source>
</reference>
<evidence type="ECO:0000313" key="3">
    <source>
        <dbReference type="EMBL" id="EOY09078.1"/>
    </source>
</evidence>
<dbReference type="PANTHER" id="PTHR33923">
    <property type="entry name" value="CALMODULIN-BINDING PROTEIN-RELATED"/>
    <property type="match status" value="1"/>
</dbReference>
<sequence length="1413" mass="157585">MISTKVVDEADADNFMESETLSTTTESSFENQNGRNRGRAEPGKKMKKLRSIKLSRMPSTRKGRSSSSQLRTVLSGYAASSEQSTPIEMSDASPNHIDPTSSSDAKEENFQELQLTLTRRSSFKPVRAVTRKSSMKLRRPQLRKSSGGTDLKKKSQSIRPVSFESSNSSRRDVSFQDDQHPIIPSSEVDSAPHYLESTSSCDMKKEQLQASPSHSESSFDSSDQNKKISTNEKQKLAYPGNESNRVLRTCALGPMRRLTKMASLKSKRPSTKKCSEISSISDPSIERATCSSTLKDSKFPDRVEIKPGGSESDGNAVLNVCRYSYCSLHGHNHGNKPPLKRLVSMRRRVAKTQKSLKPHRQSSGKAKHSGKKKKRLQTEKGVFNGDPGVAVQQTTVDIQEIPSVTGKEGSNFVNLAGSVPGELLYPDSSNEENLHQNNNPIKVEFKERSVDCSGVGAEQHKENFDTPDTKTKIEEIGHPNCRDVSSEEFGDATQLDKLSLRPDKTISTCNQVVPVDEEAHRDVDEDKASSLNLEEYKGDLGKDVKKLETVSTGRSFELPNGLFSLASVSGMMEEPTSASEEKNGDSELDHGILEAADSTAASTTDAACKTDKENQKNFTFWKLIYQHMVTGLDAEFETQKPLPGVNLKEQVENLHNACENKDSCQEISQTDQAMSIEDHEARNRKIEFSQSDAIKLVQQAFDKILSEIPDHSSDDQLVASEITSDEDFLLTKQDEGKEASISISSASIEDCMVQDHEEKQLQTDNKVASEEVKVAQIEGKKSDKQMPNSWSNLKKIIILKRFVKSLEKVRNLKPRKSWNLPMNRDPEAEKIHLRHQNMKGRKNTEEWMLDHALRQVISTMAPSQKRKVAMLVQAFETIIPLPENGNDMRSNAAASSPTTSVQAHIESLVHNGDSVQNENGSEILPGKSSYPQMSFKDDHNQVNESQMAHQEIQKASPEPKVTSLLCGCTEQSLCIAASQMSGTDMMKEDTGAVDDNDGKDVSISMDAQPKFVDLSLSELEEHRLSDKSLNNEDAVRISHEKFFPENEEVIQKISKDEISILDSEVSNGGSEFNVQKKDLESSDLINSADQHPGKPESQTEVGEGAQPKYKFLSYPLAQFESNFAADVSKSERQKYMRLWYLIYKHMVSGSATEDGSQPLHNGADEEVQGDAASKFSIEKNADCQGSFAVGQDMMENYTTGSQNIECHNHEIIKLVEEAIDEIPLPDIQDDTSDNQSVTGDAIPDQVLSEKKHGEEVHIISSSTGSAEEDSEEARNITTEVRSTLNSEEKTLKSKNVSSQKEATRETEEGNKSKKRVQRNWSNLKKLILLRRFVKALEKVREFNPRAPQYLPLDPAPESEKVLLRHQNMEDRRNAEEWMLDYALQKVVAKLTPERKRRVELLVEAFETVIPTIS</sequence>
<dbReference type="PANTHER" id="PTHR33923:SF3">
    <property type="entry name" value="CALMODULIN BINDING PROTEIN PICBP"/>
    <property type="match status" value="1"/>
</dbReference>
<feature type="compositionally biased region" description="Basic residues" evidence="1">
    <location>
        <begin position="45"/>
        <end position="64"/>
    </location>
</feature>
<proteinExistence type="predicted"/>
<dbReference type="OMA" id="YQHMASG"/>
<dbReference type="eggNOG" id="ENOG502QV73">
    <property type="taxonomic scope" value="Eukaryota"/>
</dbReference>
<dbReference type="Gramene" id="EOY09078">
    <property type="protein sequence ID" value="EOY09078"/>
    <property type="gene ID" value="TCM_024459"/>
</dbReference>
<feature type="compositionally biased region" description="Basic and acidic residues" evidence="1">
    <location>
        <begin position="169"/>
        <end position="180"/>
    </location>
</feature>
<organism evidence="3 4">
    <name type="scientific">Theobroma cacao</name>
    <name type="common">Cacao</name>
    <name type="synonym">Cocoa</name>
    <dbReference type="NCBI Taxonomy" id="3641"/>
    <lineage>
        <taxon>Eukaryota</taxon>
        <taxon>Viridiplantae</taxon>
        <taxon>Streptophyta</taxon>
        <taxon>Embryophyta</taxon>
        <taxon>Tracheophyta</taxon>
        <taxon>Spermatophyta</taxon>
        <taxon>Magnoliopsida</taxon>
        <taxon>eudicotyledons</taxon>
        <taxon>Gunneridae</taxon>
        <taxon>Pentapetalae</taxon>
        <taxon>rosids</taxon>
        <taxon>malvids</taxon>
        <taxon>Malvales</taxon>
        <taxon>Malvaceae</taxon>
        <taxon>Byttnerioideae</taxon>
        <taxon>Theobroma</taxon>
    </lineage>
</organism>
<dbReference type="GO" id="GO:0005516">
    <property type="term" value="F:calmodulin binding"/>
    <property type="evidence" value="ECO:0007669"/>
    <property type="project" value="InterPro"/>
</dbReference>
<feature type="compositionally biased region" description="Basic and acidic residues" evidence="1">
    <location>
        <begin position="1301"/>
        <end position="1311"/>
    </location>
</feature>
<feature type="compositionally biased region" description="Polar residues" evidence="1">
    <location>
        <begin position="1275"/>
        <end position="1285"/>
    </location>
</feature>
<dbReference type="FunCoup" id="A0A061EWN7">
    <property type="interactions" value="13"/>
</dbReference>
<feature type="region of interest" description="Disordered" evidence="1">
    <location>
        <begin position="1085"/>
        <end position="1104"/>
    </location>
</feature>
<name>A0A061EWN7_THECC</name>
<evidence type="ECO:0000259" key="2">
    <source>
        <dbReference type="SMART" id="SM01054"/>
    </source>
</evidence>
<evidence type="ECO:0000256" key="1">
    <source>
        <dbReference type="SAM" id="MobiDB-lite"/>
    </source>
</evidence>